<evidence type="ECO:0000256" key="1">
    <source>
        <dbReference type="SAM" id="SignalP"/>
    </source>
</evidence>
<feature type="chain" id="PRO_5038003405" description="Surface glycan-binding protein B xyloglucan binding domain-containing protein" evidence="1">
    <location>
        <begin position="28"/>
        <end position="414"/>
    </location>
</feature>
<dbReference type="Proteomes" id="UP000679220">
    <property type="component" value="Unassembled WGS sequence"/>
</dbReference>
<comment type="caution">
    <text evidence="3">The sequence shown here is derived from an EMBL/GenBank/DDBJ whole genome shotgun (WGS) entry which is preliminary data.</text>
</comment>
<reference evidence="3" key="1">
    <citation type="journal article" date="2018" name="Int. J. Syst. Evol. Microbiol.">
        <title>Carboxylicivirga sediminis sp. nov., isolated from coastal sediment.</title>
        <authorList>
            <person name="Wang F.Q."/>
            <person name="Ren L.H."/>
            <person name="Zou R.J."/>
            <person name="Sun Y.Z."/>
            <person name="Liu X.J."/>
            <person name="Jiang F."/>
            <person name="Liu L.J."/>
        </authorList>
    </citation>
    <scope>NUCLEOTIDE SEQUENCE</scope>
    <source>
        <strain evidence="3">JR1</strain>
    </source>
</reference>
<sequence length="414" mass="45646">MKTINKQRIYTLFLSLLVLTGAGLFQSCEEYPHEYEKTGGVPSVNYIRMTDPDKSDSLIVSASLNTTIALIGDNLTSITEMWFNDKEAYLNTSFITSNSLIVTVPNEIPGEVSNKIYMVAGKDTLTHDFNVIVPAPAPKSMLCEFVADGEQAVIRGSYFIDDPNVPIQVIFPGELQGEVVAVSDDFDEIVVNVPAGTTTGQVTVKSIYGSGRSSFYFRDDRNYILDWDNLDAAGGWRSGVIANSDPAGISGNYVRFDGDMSGEVGATWNEDAHSFNLWNASNGRPDVPFYEGDLNEAVLKFECYVVEEWKSAALQMIFTPYSVSGTNGYIADNATQRGLWNPWASSGSFITDGWITVSIPMKEFHYYHDGKDAGSMVTNDMLGGLTFFVWHGGVEGQDCRVHMCIDNIRIVPMK</sequence>
<reference evidence="3" key="2">
    <citation type="submission" date="2021-04" db="EMBL/GenBank/DDBJ databases">
        <authorList>
            <person name="Zhang T."/>
            <person name="Zhang Y."/>
            <person name="Lu D."/>
            <person name="Zuo D."/>
            <person name="Du Z."/>
        </authorList>
    </citation>
    <scope>NUCLEOTIDE SEQUENCE</scope>
    <source>
        <strain evidence="3">JR1</strain>
    </source>
</reference>
<dbReference type="Gene3D" id="2.60.40.10">
    <property type="entry name" value="Immunoglobulins"/>
    <property type="match status" value="2"/>
</dbReference>
<dbReference type="EMBL" id="JAGTAR010000001">
    <property type="protein sequence ID" value="MBR8534061.1"/>
    <property type="molecule type" value="Genomic_DNA"/>
</dbReference>
<dbReference type="PROSITE" id="PS51257">
    <property type="entry name" value="PROKAR_LIPOPROTEIN"/>
    <property type="match status" value="1"/>
</dbReference>
<evidence type="ECO:0000259" key="2">
    <source>
        <dbReference type="Pfam" id="PF18329"/>
    </source>
</evidence>
<dbReference type="Pfam" id="PF18329">
    <property type="entry name" value="SGBP_B_XBD"/>
    <property type="match status" value="1"/>
</dbReference>
<dbReference type="InterPro" id="IPR013783">
    <property type="entry name" value="Ig-like_fold"/>
</dbReference>
<evidence type="ECO:0000313" key="4">
    <source>
        <dbReference type="Proteomes" id="UP000679220"/>
    </source>
</evidence>
<dbReference type="RefSeq" id="WP_212187966.1">
    <property type="nucleotide sequence ID" value="NZ_JAGTAR010000001.1"/>
</dbReference>
<proteinExistence type="predicted"/>
<protein>
    <recommendedName>
        <fullName evidence="2">Surface glycan-binding protein B xyloglucan binding domain-containing protein</fullName>
    </recommendedName>
</protein>
<evidence type="ECO:0000313" key="3">
    <source>
        <dbReference type="EMBL" id="MBR8534061.1"/>
    </source>
</evidence>
<dbReference type="InterPro" id="IPR040475">
    <property type="entry name" value="SGBP_B_XBD"/>
</dbReference>
<keyword evidence="1" id="KW-0732">Signal</keyword>
<feature type="signal peptide" evidence="1">
    <location>
        <begin position="1"/>
        <end position="27"/>
    </location>
</feature>
<accession>A0A941ISZ4</accession>
<dbReference type="GO" id="GO:0030247">
    <property type="term" value="F:polysaccharide binding"/>
    <property type="evidence" value="ECO:0007669"/>
    <property type="project" value="InterPro"/>
</dbReference>
<keyword evidence="4" id="KW-1185">Reference proteome</keyword>
<feature type="domain" description="Surface glycan-binding protein B xyloglucan binding" evidence="2">
    <location>
        <begin position="217"/>
        <end position="412"/>
    </location>
</feature>
<gene>
    <name evidence="3" type="ORF">KDU71_00685</name>
</gene>
<name>A0A941ISZ4_9BACT</name>
<dbReference type="AlphaFoldDB" id="A0A941ISZ4"/>
<organism evidence="3 4">
    <name type="scientific">Carboxylicivirga sediminis</name>
    <dbReference type="NCBI Taxonomy" id="2006564"/>
    <lineage>
        <taxon>Bacteria</taxon>
        <taxon>Pseudomonadati</taxon>
        <taxon>Bacteroidota</taxon>
        <taxon>Bacteroidia</taxon>
        <taxon>Marinilabiliales</taxon>
        <taxon>Marinilabiliaceae</taxon>
        <taxon>Carboxylicivirga</taxon>
    </lineage>
</organism>